<evidence type="ECO:0000313" key="5">
    <source>
        <dbReference type="EMBL" id="PSU36225.1"/>
    </source>
</evidence>
<dbReference type="SUPFAM" id="SSF53041">
    <property type="entry name" value="Resolvase-like"/>
    <property type="match status" value="1"/>
</dbReference>
<dbReference type="InterPro" id="IPR050639">
    <property type="entry name" value="SSR_resolvase"/>
</dbReference>
<dbReference type="GO" id="GO:0000150">
    <property type="term" value="F:DNA strand exchange activity"/>
    <property type="evidence" value="ECO:0007669"/>
    <property type="project" value="InterPro"/>
</dbReference>
<keyword evidence="6" id="KW-1185">Reference proteome</keyword>
<dbReference type="AlphaFoldDB" id="A0A2T3J4J7"/>
<dbReference type="InterPro" id="IPR006119">
    <property type="entry name" value="Resolv_N"/>
</dbReference>
<dbReference type="Gene3D" id="3.40.50.1390">
    <property type="entry name" value="Resolvase, N-terminal catalytic domain"/>
    <property type="match status" value="1"/>
</dbReference>
<dbReference type="Gene3D" id="3.90.1750.20">
    <property type="entry name" value="Putative Large Serine Recombinase, Chain B, Domain 2"/>
    <property type="match status" value="1"/>
</dbReference>
<evidence type="ECO:0000256" key="3">
    <source>
        <dbReference type="SAM" id="Coils"/>
    </source>
</evidence>
<gene>
    <name evidence="5" type="ORF">C9I99_04280</name>
</gene>
<evidence type="ECO:0000256" key="2">
    <source>
        <dbReference type="ARBA" id="ARBA00023172"/>
    </source>
</evidence>
<comment type="caution">
    <text evidence="5">The sequence shown here is derived from an EMBL/GenBank/DDBJ whole genome shotgun (WGS) entry which is preliminary data.</text>
</comment>
<organism evidence="5 6">
    <name type="scientific">Photobacterium lutimaris</name>
    <dbReference type="NCBI Taxonomy" id="388278"/>
    <lineage>
        <taxon>Bacteria</taxon>
        <taxon>Pseudomonadati</taxon>
        <taxon>Pseudomonadota</taxon>
        <taxon>Gammaproteobacteria</taxon>
        <taxon>Vibrionales</taxon>
        <taxon>Vibrionaceae</taxon>
        <taxon>Photobacterium</taxon>
    </lineage>
</organism>
<protein>
    <recommendedName>
        <fullName evidence="4">Recombinase domain-containing protein</fullName>
    </recommendedName>
</protein>
<dbReference type="PROSITE" id="PS51737">
    <property type="entry name" value="RECOMBINASE_DNA_BIND"/>
    <property type="match status" value="1"/>
</dbReference>
<keyword evidence="1" id="KW-0238">DNA-binding</keyword>
<evidence type="ECO:0000256" key="1">
    <source>
        <dbReference type="ARBA" id="ARBA00023125"/>
    </source>
</evidence>
<dbReference type="Pfam" id="PF00239">
    <property type="entry name" value="Resolvase"/>
    <property type="match status" value="1"/>
</dbReference>
<dbReference type="GO" id="GO:0003677">
    <property type="term" value="F:DNA binding"/>
    <property type="evidence" value="ECO:0007669"/>
    <property type="project" value="UniProtKB-KW"/>
</dbReference>
<dbReference type="Proteomes" id="UP000241222">
    <property type="component" value="Unassembled WGS sequence"/>
</dbReference>
<dbReference type="Pfam" id="PF13408">
    <property type="entry name" value="Zn_ribbon_recom"/>
    <property type="match status" value="1"/>
</dbReference>
<accession>A0A2T3J4J7</accession>
<keyword evidence="3" id="KW-0175">Coiled coil</keyword>
<dbReference type="OrthoDB" id="9791494at2"/>
<feature type="coiled-coil region" evidence="3">
    <location>
        <begin position="401"/>
        <end position="428"/>
    </location>
</feature>
<evidence type="ECO:0000259" key="4">
    <source>
        <dbReference type="PROSITE" id="PS51737"/>
    </source>
</evidence>
<dbReference type="InterPro" id="IPR036162">
    <property type="entry name" value="Resolvase-like_N_sf"/>
</dbReference>
<dbReference type="InterPro" id="IPR038109">
    <property type="entry name" value="DNA_bind_recomb_sf"/>
</dbReference>
<dbReference type="PANTHER" id="PTHR30461:SF2">
    <property type="entry name" value="SERINE RECOMBINASE PINE-RELATED"/>
    <property type="match status" value="1"/>
</dbReference>
<dbReference type="EMBL" id="PYMH01000001">
    <property type="protein sequence ID" value="PSU36225.1"/>
    <property type="molecule type" value="Genomic_DNA"/>
</dbReference>
<dbReference type="InterPro" id="IPR011109">
    <property type="entry name" value="DNA_bind_recombinase_dom"/>
</dbReference>
<name>A0A2T3J4J7_9GAMM</name>
<dbReference type="CDD" id="cd00338">
    <property type="entry name" value="Ser_Recombinase"/>
    <property type="match status" value="1"/>
</dbReference>
<sequence length="505" mass="58413">MTNPSSIPCYIYSRVSLEVQVEKTGLDRQKSLALDWLSKHPEYHLQESISDDGRSAYKGHNLTSGALGDFITRCERGEIPENALLLVEAIDRISRRSVDEQRELWRKLKELKINIAVAKFGDKVFKWDDKFELGYDIQLTVMMDLAHQESKQKADRIRAAHQRNFGKTKSKMCPYWLKLTDDKTEYVVLEEKAQVVRKLFRMKLDGMGADSIVRELRKQGIKTSSGRLFNVATVRKYLKNERVMGWLRKSSVVYTDDGRQERHPTNQVIKDYYPAIVSEEDFNAVQMSFRKTTGGKRSKIANPLRGLMRCPKCERPMTLTNKWLRCRGRASFKDCDHTYLIAEDIFDAFNRYMHLVVAKGLKGGGVNLRDIDSKKHQIEQLETERLNVIGTLRYLPDEASREQAGREIESINNQIADCNLELQDLMNKKVSNDFDLDFDFESEEGKFKVNAILASILEKVVLDDDECTIHYKSGDKIKLSYAVMVGIKKSYDNMKPEPWDEYENK</sequence>
<reference evidence="5 6" key="1">
    <citation type="submission" date="2018-03" db="EMBL/GenBank/DDBJ databases">
        <title>Whole genome sequencing of Histamine producing bacteria.</title>
        <authorList>
            <person name="Butler K."/>
        </authorList>
    </citation>
    <scope>NUCLEOTIDE SEQUENCE [LARGE SCALE GENOMIC DNA]</scope>
    <source>
        <strain evidence="5 6">JCM 13586</strain>
    </source>
</reference>
<dbReference type="SMART" id="SM00857">
    <property type="entry name" value="Resolvase"/>
    <property type="match status" value="1"/>
</dbReference>
<feature type="domain" description="Recombinase" evidence="4">
    <location>
        <begin position="174"/>
        <end position="295"/>
    </location>
</feature>
<dbReference type="InterPro" id="IPR025827">
    <property type="entry name" value="Zn_ribbon_recom_dom"/>
</dbReference>
<dbReference type="PANTHER" id="PTHR30461">
    <property type="entry name" value="DNA-INVERTASE FROM LAMBDOID PROPHAGE"/>
    <property type="match status" value="1"/>
</dbReference>
<proteinExistence type="predicted"/>
<evidence type="ECO:0000313" key="6">
    <source>
        <dbReference type="Proteomes" id="UP000241222"/>
    </source>
</evidence>
<dbReference type="Pfam" id="PF07508">
    <property type="entry name" value="Recombinase"/>
    <property type="match status" value="1"/>
</dbReference>
<dbReference type="RefSeq" id="WP_107347579.1">
    <property type="nucleotide sequence ID" value="NZ_PYMH01000001.1"/>
</dbReference>
<keyword evidence="2" id="KW-0233">DNA recombination</keyword>